<feature type="region of interest" description="Disordered" evidence="1">
    <location>
        <begin position="983"/>
        <end position="1003"/>
    </location>
</feature>
<dbReference type="PROSITE" id="PS50887">
    <property type="entry name" value="GGDEF"/>
    <property type="match status" value="1"/>
</dbReference>
<dbReference type="InterPro" id="IPR000014">
    <property type="entry name" value="PAS"/>
</dbReference>
<dbReference type="InterPro" id="IPR043128">
    <property type="entry name" value="Rev_trsase/Diguanyl_cyclase"/>
</dbReference>
<dbReference type="SMART" id="SM00052">
    <property type="entry name" value="EAL"/>
    <property type="match status" value="1"/>
</dbReference>
<evidence type="ECO:0000259" key="2">
    <source>
        <dbReference type="PROSITE" id="PS50883"/>
    </source>
</evidence>
<dbReference type="SMART" id="SM00267">
    <property type="entry name" value="GGDEF"/>
    <property type="match status" value="1"/>
</dbReference>
<dbReference type="PROSITE" id="PS50883">
    <property type="entry name" value="EAL"/>
    <property type="match status" value="1"/>
</dbReference>
<dbReference type="Gene3D" id="3.30.450.20">
    <property type="entry name" value="PAS domain"/>
    <property type="match status" value="1"/>
</dbReference>
<dbReference type="InterPro" id="IPR052155">
    <property type="entry name" value="Biofilm_reg_signaling"/>
</dbReference>
<accession>A0ABQ0S2I2</accession>
<dbReference type="InterPro" id="IPR029787">
    <property type="entry name" value="Nucleotide_cyclase"/>
</dbReference>
<feature type="domain" description="EAL" evidence="2">
    <location>
        <begin position="733"/>
        <end position="985"/>
    </location>
</feature>
<feature type="region of interest" description="Disordered" evidence="1">
    <location>
        <begin position="1"/>
        <end position="97"/>
    </location>
</feature>
<dbReference type="Gene3D" id="3.30.70.270">
    <property type="match status" value="1"/>
</dbReference>
<dbReference type="InterPro" id="IPR035965">
    <property type="entry name" value="PAS-like_dom_sf"/>
</dbReference>
<dbReference type="CDD" id="cd01948">
    <property type="entry name" value="EAL"/>
    <property type="match status" value="1"/>
</dbReference>
<dbReference type="SUPFAM" id="SSF55785">
    <property type="entry name" value="PYP-like sensor domain (PAS domain)"/>
    <property type="match status" value="1"/>
</dbReference>
<evidence type="ECO:0000313" key="5">
    <source>
        <dbReference type="Proteomes" id="UP000320693"/>
    </source>
</evidence>
<dbReference type="Pfam" id="PF00990">
    <property type="entry name" value="GGDEF"/>
    <property type="match status" value="1"/>
</dbReference>
<sequence>MELPNGTEAGVAEVEPRAGHRPGGASQGAAGEPGAEPVSRGSRDADRPAGLAGDLARAFAGPGGTRASRPRAAADPGPYGEQPYGEQPYAEHPSGAHAAVEAPAGADLAVAGAVAVPAGGVAGPREHGPDGVGPELGQLGERPAVADPDATAAALGGRLAPDTTSGGPDGAGFGEPPFGRPRPTPRPTPAARRPQPAAPTARPEPGLDPADHSAVQLPPSPALLCDASGIVLHTNAALRRLAGSADPTGMKLPQLLVGPDSDARLVRADRRLARVKVVRWPQPGNRSVVLLTAFPDATAAPSDEAPALDLERATRSGTWTFDLQAGTLTRSEGLVELYRSLGVRPDGVDGPIEGEQVERVCRLLRRGPDELSSPGRPAHSSEIRPEGGSVLSCRTRIDRTPGGAPLRLIGTVQDVTDRRRAESRAQRSGQRFAELVATITTGVAMLDGRGRIVDANPALCRLLDADLETLRGVPARSLSAEPQSGDRDGLPDWLRAPSDQESTYRIDSLPLLRADGTRVDCEVVVNAAPSDDGRPFWLLVVTDVGERRRAADVLREAHTVDPLTRLPNRAGLLELADRALAGPDAPRVAVVVGDVDDFARVNTGLGHADGDTLLVELAGRLQRDLPSLCTAGRLAGDEFAVVCVDVDTVGGPQALGATVAELLRGTVTVGGRPVTLTASVGVATPDAVPAGPHPPRGDDLLRSAEITVQQAKQRGRGTVGIADRGTVGPACRQLELEAELRAAIESDALRLEYQPVVAPDGTVLSAEALLRWSHPVHGEVSPGEFLPVAQRSGLQRDLDLWVLRTATAEAATWPRHGQRIAVAVNLAGLLPADPAFLDEVTAVVEGSGLGWDQLVLELVETSLVALPRPALDAMSELVRRGVRFAVDDFGTGYSSLARLKELPAQTVKVDRAFVTGVGTDPADFALARAVVEVARAMGRATVAEGVETAEQFHVLRGLGVNAFQGWLFARSLRPDDLHRVLRGGGLPTPATTGTPPGGTPGAW</sequence>
<evidence type="ECO:0008006" key="6">
    <source>
        <dbReference type="Google" id="ProtNLM"/>
    </source>
</evidence>
<feature type="compositionally biased region" description="Low complexity" evidence="1">
    <location>
        <begin position="189"/>
        <end position="204"/>
    </location>
</feature>
<dbReference type="SMART" id="SM00091">
    <property type="entry name" value="PAS"/>
    <property type="match status" value="2"/>
</dbReference>
<keyword evidence="5" id="KW-1185">Reference proteome</keyword>
<comment type="caution">
    <text evidence="4">The sequence shown here is derived from an EMBL/GenBank/DDBJ whole genome shotgun (WGS) entry which is preliminary data.</text>
</comment>
<dbReference type="SUPFAM" id="SSF55073">
    <property type="entry name" value="Nucleotide cyclase"/>
    <property type="match status" value="1"/>
</dbReference>
<gene>
    <name evidence="4" type="ORF">PSA01_41570</name>
</gene>
<feature type="compositionally biased region" description="Pro residues" evidence="1">
    <location>
        <begin position="178"/>
        <end position="188"/>
    </location>
</feature>
<dbReference type="NCBIfam" id="TIGR00229">
    <property type="entry name" value="sensory_box"/>
    <property type="match status" value="1"/>
</dbReference>
<reference evidence="4 5" key="1">
    <citation type="submission" date="2019-06" db="EMBL/GenBank/DDBJ databases">
        <title>Whole genome shotgun sequence of Pseudonocardia saturnea NBRC 14499.</title>
        <authorList>
            <person name="Hosoyama A."/>
            <person name="Uohara A."/>
            <person name="Ohji S."/>
            <person name="Ichikawa N."/>
        </authorList>
    </citation>
    <scope>NUCLEOTIDE SEQUENCE [LARGE SCALE GENOMIC DNA]</scope>
    <source>
        <strain evidence="4 5">NBRC 14499</strain>
    </source>
</reference>
<dbReference type="Gene3D" id="3.20.20.450">
    <property type="entry name" value="EAL domain"/>
    <property type="match status" value="1"/>
</dbReference>
<feature type="domain" description="GGDEF" evidence="3">
    <location>
        <begin position="586"/>
        <end position="724"/>
    </location>
</feature>
<dbReference type="CDD" id="cd00130">
    <property type="entry name" value="PAS"/>
    <property type="match status" value="1"/>
</dbReference>
<dbReference type="SUPFAM" id="SSF141868">
    <property type="entry name" value="EAL domain-like"/>
    <property type="match status" value="1"/>
</dbReference>
<dbReference type="Pfam" id="PF08448">
    <property type="entry name" value="PAS_4"/>
    <property type="match status" value="1"/>
</dbReference>
<evidence type="ECO:0000256" key="1">
    <source>
        <dbReference type="SAM" id="MobiDB-lite"/>
    </source>
</evidence>
<dbReference type="EMBL" id="BJNH01000049">
    <property type="protein sequence ID" value="GEC27128.1"/>
    <property type="molecule type" value="Genomic_DNA"/>
</dbReference>
<feature type="region of interest" description="Disordered" evidence="1">
    <location>
        <begin position="366"/>
        <end position="390"/>
    </location>
</feature>
<dbReference type="PANTHER" id="PTHR44757">
    <property type="entry name" value="DIGUANYLATE CYCLASE DGCP"/>
    <property type="match status" value="1"/>
</dbReference>
<dbReference type="CDD" id="cd01949">
    <property type="entry name" value="GGDEF"/>
    <property type="match status" value="1"/>
</dbReference>
<proteinExistence type="predicted"/>
<protein>
    <recommendedName>
        <fullName evidence="6">PAS domain S-box-containing protein/diguanylate cyclase (GGDEF)-like protein</fullName>
    </recommendedName>
</protein>
<evidence type="ECO:0000313" key="4">
    <source>
        <dbReference type="EMBL" id="GEC27128.1"/>
    </source>
</evidence>
<organism evidence="4 5">
    <name type="scientific">Pseudonocardia saturnea</name>
    <dbReference type="NCBI Taxonomy" id="33909"/>
    <lineage>
        <taxon>Bacteria</taxon>
        <taxon>Bacillati</taxon>
        <taxon>Actinomycetota</taxon>
        <taxon>Actinomycetes</taxon>
        <taxon>Pseudonocardiales</taxon>
        <taxon>Pseudonocardiaceae</taxon>
        <taxon>Pseudonocardia</taxon>
    </lineage>
</organism>
<dbReference type="Proteomes" id="UP000320693">
    <property type="component" value="Unassembled WGS sequence"/>
</dbReference>
<feature type="region of interest" description="Disordered" evidence="1">
    <location>
        <begin position="156"/>
        <end position="219"/>
    </location>
</feature>
<name>A0ABQ0S2I2_9PSEU</name>
<dbReference type="Pfam" id="PF00563">
    <property type="entry name" value="EAL"/>
    <property type="match status" value="1"/>
</dbReference>
<dbReference type="PANTHER" id="PTHR44757:SF2">
    <property type="entry name" value="BIOFILM ARCHITECTURE MAINTENANCE PROTEIN MBAA"/>
    <property type="match status" value="1"/>
</dbReference>
<dbReference type="InterPro" id="IPR000160">
    <property type="entry name" value="GGDEF_dom"/>
</dbReference>
<dbReference type="InterPro" id="IPR035919">
    <property type="entry name" value="EAL_sf"/>
</dbReference>
<dbReference type="NCBIfam" id="TIGR00254">
    <property type="entry name" value="GGDEF"/>
    <property type="match status" value="1"/>
</dbReference>
<evidence type="ECO:0000259" key="3">
    <source>
        <dbReference type="PROSITE" id="PS50887"/>
    </source>
</evidence>
<dbReference type="InterPro" id="IPR013656">
    <property type="entry name" value="PAS_4"/>
</dbReference>
<feature type="region of interest" description="Disordered" evidence="1">
    <location>
        <begin position="118"/>
        <end position="142"/>
    </location>
</feature>
<dbReference type="InterPro" id="IPR001633">
    <property type="entry name" value="EAL_dom"/>
</dbReference>